<evidence type="ECO:0000256" key="4">
    <source>
        <dbReference type="ARBA" id="ARBA00023054"/>
    </source>
</evidence>
<dbReference type="AlphaFoldDB" id="A0A9X3E0Z4"/>
<evidence type="ECO:0000256" key="5">
    <source>
        <dbReference type="SAM" id="MobiDB-lite"/>
    </source>
</evidence>
<dbReference type="RefSeq" id="WP_266337972.1">
    <property type="nucleotide sequence ID" value="NZ_JAPKNK010000002.1"/>
</dbReference>
<dbReference type="PANTHER" id="PTHR30469:SF33">
    <property type="entry name" value="SLR1207 PROTEIN"/>
    <property type="match status" value="1"/>
</dbReference>
<dbReference type="GO" id="GO:1990961">
    <property type="term" value="P:xenobiotic detoxification by transmembrane export across the plasma membrane"/>
    <property type="evidence" value="ECO:0007669"/>
    <property type="project" value="InterPro"/>
</dbReference>
<sequence>MSTNPKGRRSRLPLLILALIVLAGAGYAFRSSITGAKAPAMMTATVSTGNVEETVLATGTLKPSKLVAVGAQVSGRVTALKVELGQQVNKGDLIAEIDSVTQENALRTSKAALANIRAQRVEKEASLLLAEQTLARQKSMLAQKAVSQADFETADANVKTTRAQIEALDASIIEAEVAVSTAEANLGYTQITAPIDGTVLAVVTQEGQTVNAAQSAPTIVIMGQLDVMTVRAEISEADIVRVSAGQPIYFTILSDPERRYEATLASIEPAPESIRSDSSFSTSSTTTSSSSTSSAIYYNGIFNVPNEDGRLRTYMTAEVHIVLGKANDVLTVPAVALGPRNADGSYTVRVVEGDKITPRKVDIGLNDKVIAEVKSGLKAGDKVVTGEGSATASAAGSRRMGGPPPMGF</sequence>
<dbReference type="InterPro" id="IPR058624">
    <property type="entry name" value="MdtA-like_HH"/>
</dbReference>
<dbReference type="GO" id="GO:0015562">
    <property type="term" value="F:efflux transmembrane transporter activity"/>
    <property type="evidence" value="ECO:0007669"/>
    <property type="project" value="TreeGrafter"/>
</dbReference>
<dbReference type="EMBL" id="JAPKNK010000002">
    <property type="protein sequence ID" value="MCX5569018.1"/>
    <property type="molecule type" value="Genomic_DNA"/>
</dbReference>
<evidence type="ECO:0000256" key="3">
    <source>
        <dbReference type="ARBA" id="ARBA00022448"/>
    </source>
</evidence>
<dbReference type="InterPro" id="IPR030190">
    <property type="entry name" value="MacA_alpha-hairpin_sf"/>
</dbReference>
<proteinExistence type="inferred from homology"/>
<dbReference type="GO" id="GO:1990195">
    <property type="term" value="C:macrolide transmembrane transporter complex"/>
    <property type="evidence" value="ECO:0007669"/>
    <property type="project" value="InterPro"/>
</dbReference>
<dbReference type="Pfam" id="PF25876">
    <property type="entry name" value="HH_MFP_RND"/>
    <property type="match status" value="1"/>
</dbReference>
<accession>A0A9X3E0Z4</accession>
<dbReference type="Gene3D" id="6.10.140.1990">
    <property type="match status" value="1"/>
</dbReference>
<feature type="domain" description="Multidrug resistance protein MdtA-like C-terminal permuted SH3" evidence="8">
    <location>
        <begin position="328"/>
        <end position="388"/>
    </location>
</feature>
<dbReference type="Gene3D" id="2.40.420.20">
    <property type="match status" value="1"/>
</dbReference>
<dbReference type="InterPro" id="IPR006143">
    <property type="entry name" value="RND_pump_MFP"/>
</dbReference>
<dbReference type="Gene3D" id="2.40.30.170">
    <property type="match status" value="1"/>
</dbReference>
<dbReference type="Pfam" id="PF25917">
    <property type="entry name" value="BSH_RND"/>
    <property type="match status" value="1"/>
</dbReference>
<keyword evidence="3" id="KW-0813">Transport</keyword>
<feature type="compositionally biased region" description="Low complexity" evidence="5">
    <location>
        <begin position="387"/>
        <end position="401"/>
    </location>
</feature>
<evidence type="ECO:0000259" key="6">
    <source>
        <dbReference type="Pfam" id="PF25876"/>
    </source>
</evidence>
<feature type="region of interest" description="Disordered" evidence="5">
    <location>
        <begin position="273"/>
        <end position="292"/>
    </location>
</feature>
<dbReference type="Gene3D" id="2.40.50.100">
    <property type="match status" value="1"/>
</dbReference>
<gene>
    <name evidence="9" type="ORF">OSH07_07410</name>
</gene>
<reference evidence="9" key="1">
    <citation type="submission" date="2022-11" db="EMBL/GenBank/DDBJ databases">
        <title>Biodiversity and phylogenetic relationships of bacteria.</title>
        <authorList>
            <person name="Machado R.A.R."/>
            <person name="Bhat A."/>
            <person name="Loulou A."/>
            <person name="Kallel S."/>
        </authorList>
    </citation>
    <scope>NUCLEOTIDE SEQUENCE</scope>
    <source>
        <strain evidence="9">K-TC2</strain>
    </source>
</reference>
<dbReference type="GO" id="GO:0019898">
    <property type="term" value="C:extrinsic component of membrane"/>
    <property type="evidence" value="ECO:0007669"/>
    <property type="project" value="InterPro"/>
</dbReference>
<evidence type="ECO:0000313" key="9">
    <source>
        <dbReference type="EMBL" id="MCX5569018.1"/>
    </source>
</evidence>
<evidence type="ECO:0000256" key="2">
    <source>
        <dbReference type="ARBA" id="ARBA00009477"/>
    </source>
</evidence>
<feature type="domain" description="Multidrug resistance protein MdtA-like alpha-helical hairpin" evidence="6">
    <location>
        <begin position="113"/>
        <end position="189"/>
    </location>
</feature>
<protein>
    <submittedName>
        <fullName evidence="9">Efflux RND transporter periplasmic adaptor subunit</fullName>
    </submittedName>
</protein>
<dbReference type="InterPro" id="IPR058625">
    <property type="entry name" value="MdtA-like_BSH"/>
</dbReference>
<organism evidence="9 10">
    <name type="scientific">Kaistia nematophila</name>
    <dbReference type="NCBI Taxonomy" id="2994654"/>
    <lineage>
        <taxon>Bacteria</taxon>
        <taxon>Pseudomonadati</taxon>
        <taxon>Pseudomonadota</taxon>
        <taxon>Alphaproteobacteria</taxon>
        <taxon>Hyphomicrobiales</taxon>
        <taxon>Kaistiaceae</taxon>
        <taxon>Kaistia</taxon>
    </lineage>
</organism>
<dbReference type="Proteomes" id="UP001144805">
    <property type="component" value="Unassembled WGS sequence"/>
</dbReference>
<comment type="subcellular location">
    <subcellularLocation>
        <location evidence="1">Cell envelope</location>
    </subcellularLocation>
</comment>
<comment type="similarity">
    <text evidence="2">Belongs to the membrane fusion protein (MFP) (TC 8.A.1) family.</text>
</comment>
<comment type="caution">
    <text evidence="9">The sequence shown here is derived from an EMBL/GenBank/DDBJ whole genome shotgun (WGS) entry which is preliminary data.</text>
</comment>
<dbReference type="Pfam" id="PF25967">
    <property type="entry name" value="RND-MFP_C"/>
    <property type="match status" value="1"/>
</dbReference>
<feature type="compositionally biased region" description="Low complexity" evidence="5">
    <location>
        <begin position="276"/>
        <end position="292"/>
    </location>
</feature>
<dbReference type="GO" id="GO:0030313">
    <property type="term" value="C:cell envelope"/>
    <property type="evidence" value="ECO:0007669"/>
    <property type="project" value="UniProtKB-SubCell"/>
</dbReference>
<evidence type="ECO:0000256" key="1">
    <source>
        <dbReference type="ARBA" id="ARBA00004196"/>
    </source>
</evidence>
<evidence type="ECO:0000259" key="8">
    <source>
        <dbReference type="Pfam" id="PF25967"/>
    </source>
</evidence>
<evidence type="ECO:0000259" key="7">
    <source>
        <dbReference type="Pfam" id="PF25917"/>
    </source>
</evidence>
<feature type="region of interest" description="Disordered" evidence="5">
    <location>
        <begin position="387"/>
        <end position="408"/>
    </location>
</feature>
<dbReference type="PANTHER" id="PTHR30469">
    <property type="entry name" value="MULTIDRUG RESISTANCE PROTEIN MDTA"/>
    <property type="match status" value="1"/>
</dbReference>
<keyword evidence="10" id="KW-1185">Reference proteome</keyword>
<dbReference type="SUPFAM" id="SSF111369">
    <property type="entry name" value="HlyD-like secretion proteins"/>
    <property type="match status" value="1"/>
</dbReference>
<feature type="domain" description="Multidrug resistance protein MdtA-like barrel-sandwich hybrid" evidence="7">
    <location>
        <begin position="67"/>
        <end position="221"/>
    </location>
</feature>
<evidence type="ECO:0000313" key="10">
    <source>
        <dbReference type="Proteomes" id="UP001144805"/>
    </source>
</evidence>
<keyword evidence="4" id="KW-0175">Coiled coil</keyword>
<dbReference type="GO" id="GO:1990281">
    <property type="term" value="C:efflux pump complex"/>
    <property type="evidence" value="ECO:0007669"/>
    <property type="project" value="TreeGrafter"/>
</dbReference>
<name>A0A9X3E0Z4_9HYPH</name>
<dbReference type="NCBIfam" id="TIGR01730">
    <property type="entry name" value="RND_mfp"/>
    <property type="match status" value="1"/>
</dbReference>
<dbReference type="InterPro" id="IPR058627">
    <property type="entry name" value="MdtA-like_C"/>
</dbReference>